<proteinExistence type="predicted"/>
<reference evidence="2" key="2">
    <citation type="submission" date="2021-02" db="EMBL/GenBank/DDBJ databases">
        <title>Aspergillus puulaauensis MK2 genome sequence.</title>
        <authorList>
            <person name="Futagami T."/>
            <person name="Mori K."/>
            <person name="Kadooka C."/>
            <person name="Tanaka T."/>
        </authorList>
    </citation>
    <scope>NUCLEOTIDE SEQUENCE</scope>
    <source>
        <strain evidence="2">MK2</strain>
    </source>
</reference>
<dbReference type="RefSeq" id="XP_041559187.1">
    <property type="nucleotide sequence ID" value="XM_041706842.1"/>
</dbReference>
<dbReference type="CDD" id="cd08948">
    <property type="entry name" value="5beta-POR_like_SDR_a"/>
    <property type="match status" value="1"/>
</dbReference>
<dbReference type="PANTHER" id="PTHR32487:SF29">
    <property type="entry name" value="NAD-DEPENDENT EPIMERASE_DEHYDRATASE DOMAIN-CONTAINING PROTEIN"/>
    <property type="match status" value="1"/>
</dbReference>
<dbReference type="InterPro" id="IPR055222">
    <property type="entry name" value="PRISE-like_Rossmann-fold"/>
</dbReference>
<accession>A0A7R8ARK4</accession>
<dbReference type="Gene3D" id="3.40.50.720">
    <property type="entry name" value="NAD(P)-binding Rossmann-like Domain"/>
    <property type="match status" value="1"/>
</dbReference>
<sequence>MSQVSQIQSKGIYRGLPTFPDTHEGYTAVVAGANGISGHHMLRVLCESPKRWKKIYAVCRRPPNGEWPAHVEHVSLDLLQAPEILAAECSKRGIKPDYAFFFAYIQPKPKEGEAIWSAVDELVRINTLLLKNFLEMFALAQTLPKRVLLQLGAKYYGVHLGPTTVPQEESDPRVLIEPNFYYPQEDYLVNFAQYHNIGWNVIRPSWIPGAVPDAAMSLCLPLAIYAVVQKHLGRPLEYTADLLAWQANQTMSSAMMNSYLGEWAVLTDQAKNESFNASDDCAFTWEKFWPKLAKRFDMEWKGPVDDPSQYTETEFQYNPPPRGYGPPAKLRTRFTLTEWAKKPEIQDAWKEIAAKNGLADGTLGDVDRVFGFTDVALGSPYPIHFSTAKAKKFGFFGFVDSTESIFDVFQGFVDLKMIPPLPRESA</sequence>
<protein>
    <recommendedName>
        <fullName evidence="1">PRISE-like Rossmann-fold domain-containing protein</fullName>
    </recommendedName>
</protein>
<evidence type="ECO:0000313" key="2">
    <source>
        <dbReference type="EMBL" id="BCS26993.1"/>
    </source>
</evidence>
<name>A0A7R8ARK4_9EURO</name>
<dbReference type="SUPFAM" id="SSF51735">
    <property type="entry name" value="NAD(P)-binding Rossmann-fold domains"/>
    <property type="match status" value="1"/>
</dbReference>
<dbReference type="AlphaFoldDB" id="A0A7R8ARK4"/>
<gene>
    <name evidence="2" type="ORF">APUU_60041A</name>
</gene>
<dbReference type="OrthoDB" id="1731983at2759"/>
<dbReference type="Pfam" id="PF22917">
    <property type="entry name" value="PRISE"/>
    <property type="match status" value="1"/>
</dbReference>
<keyword evidence="3" id="KW-1185">Reference proteome</keyword>
<reference evidence="2" key="1">
    <citation type="submission" date="2021-01" db="EMBL/GenBank/DDBJ databases">
        <authorList>
            <consortium name="Aspergillus puulaauensis MK2 genome sequencing consortium"/>
            <person name="Kazuki M."/>
            <person name="Futagami T."/>
        </authorList>
    </citation>
    <scope>NUCLEOTIDE SEQUENCE</scope>
    <source>
        <strain evidence="2">MK2</strain>
    </source>
</reference>
<dbReference type="InterPro" id="IPR036291">
    <property type="entry name" value="NAD(P)-bd_dom_sf"/>
</dbReference>
<dbReference type="PANTHER" id="PTHR32487">
    <property type="entry name" value="3-OXO-DELTA(4,5)-STEROID 5-BETA-REDUCTASE"/>
    <property type="match status" value="1"/>
</dbReference>
<dbReference type="Proteomes" id="UP000654913">
    <property type="component" value="Chromosome 6"/>
</dbReference>
<evidence type="ECO:0000313" key="3">
    <source>
        <dbReference type="Proteomes" id="UP000654913"/>
    </source>
</evidence>
<evidence type="ECO:0000259" key="1">
    <source>
        <dbReference type="Pfam" id="PF22917"/>
    </source>
</evidence>
<dbReference type="KEGG" id="apuu:APUU_60041A"/>
<dbReference type="GeneID" id="64976998"/>
<organism evidence="2 3">
    <name type="scientific">Aspergillus puulaauensis</name>
    <dbReference type="NCBI Taxonomy" id="1220207"/>
    <lineage>
        <taxon>Eukaryota</taxon>
        <taxon>Fungi</taxon>
        <taxon>Dikarya</taxon>
        <taxon>Ascomycota</taxon>
        <taxon>Pezizomycotina</taxon>
        <taxon>Eurotiomycetes</taxon>
        <taxon>Eurotiomycetidae</taxon>
        <taxon>Eurotiales</taxon>
        <taxon>Aspergillaceae</taxon>
        <taxon>Aspergillus</taxon>
    </lineage>
</organism>
<feature type="domain" description="PRISE-like Rossmann-fold" evidence="1">
    <location>
        <begin position="28"/>
        <end position="299"/>
    </location>
</feature>
<dbReference type="EMBL" id="AP024448">
    <property type="protein sequence ID" value="BCS26993.1"/>
    <property type="molecule type" value="Genomic_DNA"/>
</dbReference>